<organism evidence="6 7">
    <name type="scientific">Exobacillus caeni</name>
    <dbReference type="NCBI Taxonomy" id="2574798"/>
    <lineage>
        <taxon>Bacteria</taxon>
        <taxon>Bacillati</taxon>
        <taxon>Bacillota</taxon>
        <taxon>Bacilli</taxon>
        <taxon>Bacillales</taxon>
        <taxon>Guptibacillaceae</taxon>
        <taxon>Exobacillus</taxon>
    </lineage>
</organism>
<keyword evidence="3" id="KW-0411">Iron-sulfur</keyword>
<evidence type="ECO:0000256" key="2">
    <source>
        <dbReference type="ARBA" id="ARBA00023004"/>
    </source>
</evidence>
<proteinExistence type="predicted"/>
<keyword evidence="7" id="KW-1185">Reference proteome</keyword>
<sequence>MGETKHQGPIHHKMMPQPKHWVSPIPFGLGKIKPHHFRDTMKIALDNKDNFRYATKIITQGVCDGCALGVSGLKDQTLKGPHMCTTRLNVLRLNTQPAIEEEILHADIDELRKYDSTELRKLGRIPYPLIRRKGERRFSRLTWDDAMDMIADKMKELDPKQYAFYLTSRGITNESYYVAAKVSRFLGTNHIDNASRICHSPSKTALKRSVGVGASTSNYQDWFEADVLLFWGSVASNASPVSTKYMLEAKKRGAKIIVVNPYKEPAMDKYWIPSNAESAIFGTKLADDFFQVNIGGDIAFMHGIMKQWFEMEEKEHGSAVNHQFIEEHVNGYDKLKEAVQSQSWEEIVKSSGISRERIAELAVLLANSKNAVYAWALGLTMHAFATDNISQVANLALLRGHLGRKGAGLMPFRGHSSVQGSGEMGADPFVLPGGAFDEKNIDRMEKVWGFEIPKWQGDIVGVTLENIVLPEDHERKVKLYYMSGGNFLETMPDPNFVEKALSELEIRVHQDIILNTSTLVDAKEAVIVLPAKTRYEQDGGGTSTSTERMVYFSPEITGNKNQVEEARSEWKIYVDLAKRVKPETAHLVDFKSGQEIRDEIAKANTDYDGIQHLKKRGDVFQWGGAWLCEGGVCPTPDGKGNLIPVEIPDLGKKEEQFILTTRRGKQFNSMIYKETDPFNNSERYDVLMNPEDAKEKRMVEGENIVVHNGFGVFQGKVKCADIAKGNLGVHFPEGNFLLPRGRYEKYAGIPDYNITVYVEKADRYNAKKDTKYYEKRIEDLEMEIS</sequence>
<dbReference type="InterPro" id="IPR009010">
    <property type="entry name" value="Asp_de-COase-like_dom_sf"/>
</dbReference>
<dbReference type="Pfam" id="PF00384">
    <property type="entry name" value="Molybdopterin"/>
    <property type="match status" value="1"/>
</dbReference>
<dbReference type="Gene3D" id="3.40.228.10">
    <property type="entry name" value="Dimethylsulfoxide Reductase, domain 2"/>
    <property type="match status" value="1"/>
</dbReference>
<evidence type="ECO:0000259" key="5">
    <source>
        <dbReference type="Pfam" id="PF01568"/>
    </source>
</evidence>
<feature type="domain" description="Molybdopterin oxidoreductase" evidence="4">
    <location>
        <begin position="124"/>
        <end position="579"/>
    </location>
</feature>
<reference evidence="6 7" key="1">
    <citation type="submission" date="2019-04" db="EMBL/GenBank/DDBJ databases">
        <title>Bacillus caeni sp. nov., a bacterium isolated from mangrove sediment.</title>
        <authorList>
            <person name="Huang H."/>
            <person name="Mo K."/>
            <person name="Hu Y."/>
        </authorList>
    </citation>
    <scope>NUCLEOTIDE SEQUENCE [LARGE SCALE GENOMIC DNA]</scope>
    <source>
        <strain evidence="6 7">HB172195</strain>
    </source>
</reference>
<dbReference type="OrthoDB" id="9805142at2"/>
<gene>
    <name evidence="6" type="ORF">FCL54_17425</name>
</gene>
<dbReference type="Gene3D" id="3.40.50.740">
    <property type="match status" value="1"/>
</dbReference>
<dbReference type="GO" id="GO:0051539">
    <property type="term" value="F:4 iron, 4 sulfur cluster binding"/>
    <property type="evidence" value="ECO:0007669"/>
    <property type="project" value="InterPro"/>
</dbReference>
<dbReference type="GO" id="GO:0008863">
    <property type="term" value="F:formate dehydrogenase (NAD+) activity"/>
    <property type="evidence" value="ECO:0007669"/>
    <property type="project" value="InterPro"/>
</dbReference>
<keyword evidence="2" id="KW-0408">Iron</keyword>
<dbReference type="InterPro" id="IPR050123">
    <property type="entry name" value="Prok_molybdopt-oxidoreductase"/>
</dbReference>
<dbReference type="SUPFAM" id="SSF50692">
    <property type="entry name" value="ADC-like"/>
    <property type="match status" value="1"/>
</dbReference>
<evidence type="ECO:0000313" key="7">
    <source>
        <dbReference type="Proteomes" id="UP000308230"/>
    </source>
</evidence>
<evidence type="ECO:0000259" key="4">
    <source>
        <dbReference type="Pfam" id="PF00384"/>
    </source>
</evidence>
<dbReference type="Pfam" id="PF01568">
    <property type="entry name" value="Molydop_binding"/>
    <property type="match status" value="1"/>
</dbReference>
<accession>A0A5R9F572</accession>
<protein>
    <submittedName>
        <fullName evidence="6">FdhF/YdeP family oxidoreductase</fullName>
    </submittedName>
</protein>
<dbReference type="EMBL" id="SWLG01000014">
    <property type="protein sequence ID" value="TLS35973.1"/>
    <property type="molecule type" value="Genomic_DNA"/>
</dbReference>
<comment type="caution">
    <text evidence="6">The sequence shown here is derived from an EMBL/GenBank/DDBJ whole genome shotgun (WGS) entry which is preliminary data.</text>
</comment>
<dbReference type="GO" id="GO:0043546">
    <property type="term" value="F:molybdopterin cofactor binding"/>
    <property type="evidence" value="ECO:0007669"/>
    <property type="project" value="InterPro"/>
</dbReference>
<dbReference type="RefSeq" id="WP_138128152.1">
    <property type="nucleotide sequence ID" value="NZ_SWLG01000014.1"/>
</dbReference>
<evidence type="ECO:0000256" key="3">
    <source>
        <dbReference type="ARBA" id="ARBA00023014"/>
    </source>
</evidence>
<dbReference type="PANTHER" id="PTHR43105">
    <property type="entry name" value="RESPIRATORY NITRATE REDUCTASE"/>
    <property type="match status" value="1"/>
</dbReference>
<dbReference type="GO" id="GO:0016020">
    <property type="term" value="C:membrane"/>
    <property type="evidence" value="ECO:0007669"/>
    <property type="project" value="TreeGrafter"/>
</dbReference>
<dbReference type="InterPro" id="IPR010046">
    <property type="entry name" value="Mopterin_OxRdtse_a_bac"/>
</dbReference>
<dbReference type="AlphaFoldDB" id="A0A5R9F572"/>
<dbReference type="SUPFAM" id="SSF53706">
    <property type="entry name" value="Formate dehydrogenase/DMSO reductase, domains 1-3"/>
    <property type="match status" value="1"/>
</dbReference>
<dbReference type="InterPro" id="IPR006657">
    <property type="entry name" value="MoPterin_dinucl-bd_dom"/>
</dbReference>
<dbReference type="NCBIfam" id="TIGR01701">
    <property type="entry name" value="Fdhalpha-like"/>
    <property type="match status" value="1"/>
</dbReference>
<dbReference type="PIRSF" id="PIRSF000144">
    <property type="entry name" value="CbbBc"/>
    <property type="match status" value="1"/>
</dbReference>
<dbReference type="GO" id="GO:0030151">
    <property type="term" value="F:molybdenum ion binding"/>
    <property type="evidence" value="ECO:0007669"/>
    <property type="project" value="InterPro"/>
</dbReference>
<name>A0A5R9F572_9BACL</name>
<evidence type="ECO:0000313" key="6">
    <source>
        <dbReference type="EMBL" id="TLS35973.1"/>
    </source>
</evidence>
<keyword evidence="1" id="KW-0479">Metal-binding</keyword>
<dbReference type="InterPro" id="IPR006656">
    <property type="entry name" value="Mopterin_OxRdtase"/>
</dbReference>
<feature type="domain" description="Molybdopterin dinucleotide-binding" evidence="5">
    <location>
        <begin position="659"/>
        <end position="753"/>
    </location>
</feature>
<evidence type="ECO:0000256" key="1">
    <source>
        <dbReference type="ARBA" id="ARBA00022723"/>
    </source>
</evidence>
<dbReference type="Proteomes" id="UP000308230">
    <property type="component" value="Unassembled WGS sequence"/>
</dbReference>
<dbReference type="PANTHER" id="PTHR43105:SF4">
    <property type="entry name" value="PROTEIN YDEP"/>
    <property type="match status" value="1"/>
</dbReference>